<evidence type="ECO:0000313" key="3">
    <source>
        <dbReference type="Proteomes" id="UP001194746"/>
    </source>
</evidence>
<dbReference type="Proteomes" id="UP001194746">
    <property type="component" value="Unassembled WGS sequence"/>
</dbReference>
<evidence type="ECO:0000256" key="1">
    <source>
        <dbReference type="SAM" id="SignalP"/>
    </source>
</evidence>
<feature type="signal peptide" evidence="1">
    <location>
        <begin position="1"/>
        <end position="19"/>
    </location>
</feature>
<keyword evidence="3" id="KW-1185">Reference proteome</keyword>
<accession>A0AAD4CLU9</accession>
<feature type="chain" id="PRO_5041897861" evidence="1">
    <location>
        <begin position="20"/>
        <end position="142"/>
    </location>
</feature>
<name>A0AAD4CLU9_ASPNN</name>
<comment type="caution">
    <text evidence="2">The sequence shown here is derived from an EMBL/GenBank/DDBJ whole genome shotgun (WGS) entry which is preliminary data.</text>
</comment>
<reference evidence="2" key="1">
    <citation type="journal article" date="2019" name="Beilstein J. Org. Chem.">
        <title>Nanangenines: drimane sesquiterpenoids as the dominant metabolite cohort of a novel Australian fungus, Aspergillus nanangensis.</title>
        <authorList>
            <person name="Lacey H.J."/>
            <person name="Gilchrist C.L.M."/>
            <person name="Crombie A."/>
            <person name="Kalaitzis J.A."/>
            <person name="Vuong D."/>
            <person name="Rutledge P.J."/>
            <person name="Turner P."/>
            <person name="Pitt J.I."/>
            <person name="Lacey E."/>
            <person name="Chooi Y.H."/>
            <person name="Piggott A.M."/>
        </authorList>
    </citation>
    <scope>NUCLEOTIDE SEQUENCE</scope>
    <source>
        <strain evidence="2">MST-FP2251</strain>
    </source>
</reference>
<protein>
    <submittedName>
        <fullName evidence="2">Uncharacterized protein</fullName>
    </submittedName>
</protein>
<reference evidence="2" key="2">
    <citation type="submission" date="2020-02" db="EMBL/GenBank/DDBJ databases">
        <authorList>
            <person name="Gilchrist C.L.M."/>
            <person name="Chooi Y.-H."/>
        </authorList>
    </citation>
    <scope>NUCLEOTIDE SEQUENCE</scope>
    <source>
        <strain evidence="2">MST-FP2251</strain>
    </source>
</reference>
<proteinExistence type="predicted"/>
<organism evidence="2 3">
    <name type="scientific">Aspergillus nanangensis</name>
    <dbReference type="NCBI Taxonomy" id="2582783"/>
    <lineage>
        <taxon>Eukaryota</taxon>
        <taxon>Fungi</taxon>
        <taxon>Dikarya</taxon>
        <taxon>Ascomycota</taxon>
        <taxon>Pezizomycotina</taxon>
        <taxon>Eurotiomycetes</taxon>
        <taxon>Eurotiomycetidae</taxon>
        <taxon>Eurotiales</taxon>
        <taxon>Aspergillaceae</taxon>
        <taxon>Aspergillus</taxon>
        <taxon>Aspergillus subgen. Circumdati</taxon>
    </lineage>
</organism>
<gene>
    <name evidence="2" type="ORF">FE257_008274</name>
</gene>
<dbReference type="EMBL" id="VCAU01000042">
    <property type="protein sequence ID" value="KAF9888904.1"/>
    <property type="molecule type" value="Genomic_DNA"/>
</dbReference>
<evidence type="ECO:0000313" key="2">
    <source>
        <dbReference type="EMBL" id="KAF9888904.1"/>
    </source>
</evidence>
<keyword evidence="1" id="KW-0732">Signal</keyword>
<sequence>MRLAITLAAAIAAATGANALFDCNSNQHAFPPTAGKFVVHYTSIRDTEINGEPWVRICKPSGNGWSQVDPLTMDCSQDKFKFSRSQTGLRGNLYVVNGNGCNDDSSNLDGALLSYNGQRRSLEGDDDNCGKRDHGISCEFSI</sequence>
<dbReference type="AlphaFoldDB" id="A0AAD4CLU9"/>